<accession>F0SLV4</accession>
<dbReference type="eggNOG" id="COG1916">
    <property type="taxonomic scope" value="Bacteria"/>
</dbReference>
<dbReference type="HOGENOM" id="CLU_432579_0_0_0"/>
<sequence>MQHLMFGDRVTVVPVVHGSGDFAVEIRRLMLSEDFDCLAVPLPEQFQAQVEQAITQLPQVSAVWQAEQPRWAPDQWTPDQDEEDEEPGIRNATYVPIDPCQPVIAALRIALQEHMPRRFIDADVERFLPIATTLPDPYAVKKLKSGHFAAATIPVLGELKHPQVQLRAQVIAKRLRELAQSHQKVLALCSYAEWLPLKRAWNAETVLNEEPAGSSEPVESAEVAASSLTFLLGELPYVTGLYEQARYDLDDDENLSVDGIKQLLLRCREAYREEYQRQARPITPKLLSTYFRYVRNLALTERRLTPDLYTLIIAAQQIFGDQFAITLAEQAREYPFASMGETRNQLSMGIDRGRLPGGEVVRFKSRLPGHPVMWRTCQLQTRPPKVDQQKWKTRWNPYTQCSWPPEDNAIERFRSHVKDHALQLLGNDLARIEKFSTSLKDGLDIRETLRNWHTGDLYVREMPPVRGGLDCVLMLFDSPADPRDYPWRITWHAEHEDESTLSFFATDFSQEMVGPGIAQGQYGGAMFLFPPRSIPDIWENPRFDFVDTMEERLLVAACHYSKEKHIAVLSDRPPGIAWKKLAQRKSKKLIHVPMKRFSQQTIQQLRMFHVLNGQEVRSYAAHFIRKS</sequence>
<dbReference type="STRING" id="756272.Plabr_2277"/>
<organism evidence="1 2">
    <name type="scientific">Rubinisphaera brasiliensis (strain ATCC 49424 / DSM 5305 / JCM 21570 / IAM 15109 / NBRC 103401 / IFAM 1448)</name>
    <name type="common">Planctomyces brasiliensis</name>
    <dbReference type="NCBI Taxonomy" id="756272"/>
    <lineage>
        <taxon>Bacteria</taxon>
        <taxon>Pseudomonadati</taxon>
        <taxon>Planctomycetota</taxon>
        <taxon>Planctomycetia</taxon>
        <taxon>Planctomycetales</taxon>
        <taxon>Planctomycetaceae</taxon>
        <taxon>Rubinisphaera</taxon>
    </lineage>
</organism>
<proteinExistence type="predicted"/>
<protein>
    <submittedName>
        <fullName evidence="1">Uncharacterized protein</fullName>
    </submittedName>
</protein>
<keyword evidence="2" id="KW-1185">Reference proteome</keyword>
<dbReference type="AlphaFoldDB" id="F0SLV4"/>
<name>F0SLV4_RUBBR</name>
<dbReference type="KEGG" id="pbs:Plabr_2277"/>
<dbReference type="OrthoDB" id="9766398at2"/>
<dbReference type="RefSeq" id="WP_013628603.1">
    <property type="nucleotide sequence ID" value="NC_015174.1"/>
</dbReference>
<dbReference type="EMBL" id="CP002546">
    <property type="protein sequence ID" value="ADY59879.1"/>
    <property type="molecule type" value="Genomic_DNA"/>
</dbReference>
<gene>
    <name evidence="1" type="ordered locus">Plabr_2277</name>
</gene>
<evidence type="ECO:0000313" key="2">
    <source>
        <dbReference type="Proteomes" id="UP000006860"/>
    </source>
</evidence>
<dbReference type="Proteomes" id="UP000006860">
    <property type="component" value="Chromosome"/>
</dbReference>
<evidence type="ECO:0000313" key="1">
    <source>
        <dbReference type="EMBL" id="ADY59879.1"/>
    </source>
</evidence>
<reference evidence="2" key="1">
    <citation type="submission" date="2011-02" db="EMBL/GenBank/DDBJ databases">
        <title>The complete genome of Planctomyces brasiliensis DSM 5305.</title>
        <authorList>
            <person name="Lucas S."/>
            <person name="Copeland A."/>
            <person name="Lapidus A."/>
            <person name="Bruce D."/>
            <person name="Goodwin L."/>
            <person name="Pitluck S."/>
            <person name="Kyrpides N."/>
            <person name="Mavromatis K."/>
            <person name="Pagani I."/>
            <person name="Ivanova N."/>
            <person name="Ovchinnikova G."/>
            <person name="Lu M."/>
            <person name="Detter J.C."/>
            <person name="Han C."/>
            <person name="Land M."/>
            <person name="Hauser L."/>
            <person name="Markowitz V."/>
            <person name="Cheng J.-F."/>
            <person name="Hugenholtz P."/>
            <person name="Woyke T."/>
            <person name="Wu D."/>
            <person name="Tindall B."/>
            <person name="Pomrenke H.G."/>
            <person name="Brambilla E."/>
            <person name="Klenk H.-P."/>
            <person name="Eisen J.A."/>
        </authorList>
    </citation>
    <scope>NUCLEOTIDE SEQUENCE [LARGE SCALE GENOMIC DNA]</scope>
    <source>
        <strain evidence="2">ATCC 49424 / DSM 5305 / JCM 21570 / NBRC 103401 / IFAM 1448</strain>
    </source>
</reference>